<dbReference type="CDD" id="cd11386">
    <property type="entry name" value="MCP_signal"/>
    <property type="match status" value="1"/>
</dbReference>
<dbReference type="Proteomes" id="UP000069001">
    <property type="component" value="Unassembled WGS sequence"/>
</dbReference>
<dbReference type="InterPro" id="IPR004090">
    <property type="entry name" value="Chemotax_Me-accpt_rcpt"/>
</dbReference>
<comment type="caution">
    <text evidence="8">The sequence shown here is derived from an EMBL/GenBank/DDBJ whole genome shotgun (WGS) entry which is preliminary data.</text>
</comment>
<keyword evidence="4" id="KW-0807">Transducer</keyword>
<dbReference type="InterPro" id="IPR029151">
    <property type="entry name" value="Sensor-like_sf"/>
</dbReference>
<feature type="transmembrane region" description="Helical" evidence="5">
    <location>
        <begin position="327"/>
        <end position="346"/>
    </location>
</feature>
<proteinExistence type="inferred from homology"/>
<dbReference type="RefSeq" id="WP_059732718.1">
    <property type="nucleotide sequence ID" value="NZ_LOYH01000105.1"/>
</dbReference>
<evidence type="ECO:0000256" key="1">
    <source>
        <dbReference type="ARBA" id="ARBA00004370"/>
    </source>
</evidence>
<dbReference type="PROSITE" id="PS50111">
    <property type="entry name" value="CHEMOTAXIS_TRANSDUC_2"/>
    <property type="match status" value="1"/>
</dbReference>
<dbReference type="Gene3D" id="3.30.450.20">
    <property type="entry name" value="PAS domain"/>
    <property type="match status" value="1"/>
</dbReference>
<keyword evidence="5" id="KW-0812">Transmembrane</keyword>
<evidence type="ECO:0000256" key="4">
    <source>
        <dbReference type="PROSITE-ProRule" id="PRU00284"/>
    </source>
</evidence>
<protein>
    <submittedName>
        <fullName evidence="8">Chemotaxis protein</fullName>
    </submittedName>
</protein>
<dbReference type="GO" id="GO:0006935">
    <property type="term" value="P:chemotaxis"/>
    <property type="evidence" value="ECO:0007669"/>
    <property type="project" value="InterPro"/>
</dbReference>
<dbReference type="PROSITE" id="PS50885">
    <property type="entry name" value="HAMP"/>
    <property type="match status" value="1"/>
</dbReference>
<dbReference type="PANTHER" id="PTHR43531:SF14">
    <property type="entry name" value="METHYL-ACCEPTING CHEMOTAXIS PROTEIN I-RELATED"/>
    <property type="match status" value="1"/>
</dbReference>
<keyword evidence="5" id="KW-0472">Membrane</keyword>
<evidence type="ECO:0000256" key="2">
    <source>
        <dbReference type="ARBA" id="ARBA00022481"/>
    </source>
</evidence>
<dbReference type="Pfam" id="PF17201">
    <property type="entry name" value="Cache_3-Cache_2"/>
    <property type="match status" value="1"/>
</dbReference>
<dbReference type="Gene3D" id="1.10.287.950">
    <property type="entry name" value="Methyl-accepting chemotaxis protein"/>
    <property type="match status" value="1"/>
</dbReference>
<dbReference type="EMBL" id="LOYH01000105">
    <property type="protein sequence ID" value="KVK72928.1"/>
    <property type="molecule type" value="Genomic_DNA"/>
</dbReference>
<evidence type="ECO:0000313" key="8">
    <source>
        <dbReference type="EMBL" id="KVK72928.1"/>
    </source>
</evidence>
<dbReference type="InterPro" id="IPR033462">
    <property type="entry name" value="Cache_3-Cache_2"/>
</dbReference>
<dbReference type="SUPFAM" id="SSF58104">
    <property type="entry name" value="Methyl-accepting chemotaxis protein (MCP) signaling domain"/>
    <property type="match status" value="1"/>
</dbReference>
<dbReference type="Pfam" id="PF00015">
    <property type="entry name" value="MCPsignal"/>
    <property type="match status" value="1"/>
</dbReference>
<dbReference type="SUPFAM" id="SSF103190">
    <property type="entry name" value="Sensory domain-like"/>
    <property type="match status" value="1"/>
</dbReference>
<name>A0A103Z427_BURCE</name>
<gene>
    <name evidence="8" type="ORF">WS90_32680</name>
</gene>
<dbReference type="SMART" id="SM00304">
    <property type="entry name" value="HAMP"/>
    <property type="match status" value="1"/>
</dbReference>
<evidence type="ECO:0000313" key="9">
    <source>
        <dbReference type="Proteomes" id="UP000069001"/>
    </source>
</evidence>
<feature type="domain" description="Methyl-accepting transducer" evidence="6">
    <location>
        <begin position="418"/>
        <end position="647"/>
    </location>
</feature>
<dbReference type="GO" id="GO:0007165">
    <property type="term" value="P:signal transduction"/>
    <property type="evidence" value="ECO:0007669"/>
    <property type="project" value="UniProtKB-KW"/>
</dbReference>
<comment type="subcellular location">
    <subcellularLocation>
        <location evidence="1">Membrane</location>
    </subcellularLocation>
</comment>
<organism evidence="8 9">
    <name type="scientific">Burkholderia cepacia</name>
    <name type="common">Pseudomonas cepacia</name>
    <dbReference type="NCBI Taxonomy" id="292"/>
    <lineage>
        <taxon>Bacteria</taxon>
        <taxon>Pseudomonadati</taxon>
        <taxon>Pseudomonadota</taxon>
        <taxon>Betaproteobacteria</taxon>
        <taxon>Burkholderiales</taxon>
        <taxon>Burkholderiaceae</taxon>
        <taxon>Burkholderia</taxon>
        <taxon>Burkholderia cepacia complex</taxon>
    </lineage>
</organism>
<feature type="domain" description="HAMP" evidence="7">
    <location>
        <begin position="348"/>
        <end position="413"/>
    </location>
</feature>
<accession>A0A103Z427</accession>
<dbReference type="SMART" id="SM00283">
    <property type="entry name" value="MA"/>
    <property type="match status" value="1"/>
</dbReference>
<evidence type="ECO:0000256" key="3">
    <source>
        <dbReference type="ARBA" id="ARBA00029447"/>
    </source>
</evidence>
<dbReference type="AlphaFoldDB" id="A0A103Z427"/>
<evidence type="ECO:0000256" key="5">
    <source>
        <dbReference type="SAM" id="Phobius"/>
    </source>
</evidence>
<dbReference type="PANTHER" id="PTHR43531">
    <property type="entry name" value="PROTEIN ICFG"/>
    <property type="match status" value="1"/>
</dbReference>
<dbReference type="InterPro" id="IPR004089">
    <property type="entry name" value="MCPsignal_dom"/>
</dbReference>
<dbReference type="CDD" id="cd06225">
    <property type="entry name" value="HAMP"/>
    <property type="match status" value="1"/>
</dbReference>
<dbReference type="InterPro" id="IPR003660">
    <property type="entry name" value="HAMP_dom"/>
</dbReference>
<keyword evidence="5" id="KW-1133">Transmembrane helix</keyword>
<dbReference type="GO" id="GO:0004888">
    <property type="term" value="F:transmembrane signaling receptor activity"/>
    <property type="evidence" value="ECO:0007669"/>
    <property type="project" value="InterPro"/>
</dbReference>
<evidence type="ECO:0000259" key="6">
    <source>
        <dbReference type="PROSITE" id="PS50111"/>
    </source>
</evidence>
<dbReference type="FunFam" id="1.10.287.950:FF:000001">
    <property type="entry name" value="Methyl-accepting chemotaxis sensory transducer"/>
    <property type="match status" value="1"/>
</dbReference>
<keyword evidence="2" id="KW-0488">Methylation</keyword>
<dbReference type="PRINTS" id="PR00260">
    <property type="entry name" value="CHEMTRNSDUCR"/>
</dbReference>
<dbReference type="InterPro" id="IPR051310">
    <property type="entry name" value="MCP_chemotaxis"/>
</dbReference>
<comment type="similarity">
    <text evidence="3">Belongs to the methyl-accepting chemotaxis (MCP) protein family.</text>
</comment>
<dbReference type="GO" id="GO:0005886">
    <property type="term" value="C:plasma membrane"/>
    <property type="evidence" value="ECO:0007669"/>
    <property type="project" value="TreeGrafter"/>
</dbReference>
<reference evidence="8 9" key="1">
    <citation type="submission" date="2015-11" db="EMBL/GenBank/DDBJ databases">
        <title>Expanding the genomic diversity of Burkholderia species for the development of highly accurate diagnostics.</title>
        <authorList>
            <person name="Sahl J."/>
            <person name="Keim P."/>
            <person name="Wagner D."/>
        </authorList>
    </citation>
    <scope>NUCLEOTIDE SEQUENCE [LARGE SCALE GENOMIC DNA]</scope>
    <source>
        <strain evidence="8 9">MSMB1302</strain>
    </source>
</reference>
<sequence length="666" mass="69688">MRLTQLGRVSVGARLAALACALVALLFTVFAWTLAHFAGRQLAEEAHLRIADNEQSIRAMVDLFDKALTAEADRSMSLFASFLPAEFSLDPARTVDIGGVAAPTLLAGGQPLDLDYSIPDQFLKKSGAIATIFARDGDDFVRITTSLKKQDGARAVGTKLDRAGPAYAPLVAGRVYTGLAKLFGRPYITQYKPVTDATGRVIGALFVGLDIGAELKLVEDGIRSLKIGSNGYYFVLDASQGPSRGTFVVHPDTAGGRADDARAPYAQMLAAGDGRLAYTSTDPAAHDSGPTAKFVSFTTIPQWQWLVGGIALDDELLAGMRATRNRFLMIGALLVAAFAMLFVIVVRRVVSRPLDAAARASERYAAGDLSVRIRDDAAMRGNAGHAGDAGNDEIGRLVQAVDGIGDGLARIVEQVRNSSADIARGTVDIAAGSSDMAARIATQASSVEQTAASMEQITAAVQQSAEHAAQANTLVAHASAAATNGDAAVQRVVATMDDIGRATRRIAEITGTIEGIAFQTNILALNAAVEAARAGEHGKGFAVVAAEVRTLAQRSAAAVKEIDALSAESSTTVEQGYRIADAARGTMRDIVARVDQVSTLIGEISAAAREQSTGIEQVNLAVTQIGDATQQNASLISDAERAAVALRDQAAQLADAVSVFRLERAA</sequence>
<evidence type="ECO:0000259" key="7">
    <source>
        <dbReference type="PROSITE" id="PS50885"/>
    </source>
</evidence>